<gene>
    <name evidence="1" type="ORF">GDO78_018280</name>
</gene>
<comment type="caution">
    <text evidence="1">The sequence shown here is derived from an EMBL/GenBank/DDBJ whole genome shotgun (WGS) entry which is preliminary data.</text>
</comment>
<evidence type="ECO:0000313" key="1">
    <source>
        <dbReference type="EMBL" id="KAG9473333.1"/>
    </source>
</evidence>
<organism evidence="1 2">
    <name type="scientific">Eleutherodactylus coqui</name>
    <name type="common">Puerto Rican coqui</name>
    <dbReference type="NCBI Taxonomy" id="57060"/>
    <lineage>
        <taxon>Eukaryota</taxon>
        <taxon>Metazoa</taxon>
        <taxon>Chordata</taxon>
        <taxon>Craniata</taxon>
        <taxon>Vertebrata</taxon>
        <taxon>Euteleostomi</taxon>
        <taxon>Amphibia</taxon>
        <taxon>Batrachia</taxon>
        <taxon>Anura</taxon>
        <taxon>Neobatrachia</taxon>
        <taxon>Hyloidea</taxon>
        <taxon>Eleutherodactylidae</taxon>
        <taxon>Eleutherodactylinae</taxon>
        <taxon>Eleutherodactylus</taxon>
        <taxon>Eleutherodactylus</taxon>
    </lineage>
</organism>
<keyword evidence="2" id="KW-1185">Reference proteome</keyword>
<accession>A0A8J6EPF3</accession>
<proteinExistence type="predicted"/>
<dbReference type="Proteomes" id="UP000770717">
    <property type="component" value="Unassembled WGS sequence"/>
</dbReference>
<sequence length="77" mass="8209">MHLISVHVTILQPGASLYLVSHLHVCQFSSSSMGGVRIREEYLPCTGAVGVCCSRGHIGAFPVFGGAVSRCALFLYI</sequence>
<evidence type="ECO:0000313" key="2">
    <source>
        <dbReference type="Proteomes" id="UP000770717"/>
    </source>
</evidence>
<dbReference type="AlphaFoldDB" id="A0A8J6EPF3"/>
<name>A0A8J6EPF3_ELECQ</name>
<reference evidence="1" key="1">
    <citation type="thesis" date="2020" institute="ProQuest LLC" country="789 East Eisenhower Parkway, Ann Arbor, MI, USA">
        <title>Comparative Genomics and Chromosome Evolution.</title>
        <authorList>
            <person name="Mudd A.B."/>
        </authorList>
    </citation>
    <scope>NUCLEOTIDE SEQUENCE</scope>
    <source>
        <strain evidence="1">HN-11 Male</strain>
        <tissue evidence="1">Kidney and liver</tissue>
    </source>
</reference>
<dbReference type="EMBL" id="WNTK01000016">
    <property type="protein sequence ID" value="KAG9473333.1"/>
    <property type="molecule type" value="Genomic_DNA"/>
</dbReference>
<protein>
    <submittedName>
        <fullName evidence="1">Uncharacterized protein</fullName>
    </submittedName>
</protein>